<dbReference type="Proteomes" id="UP000284219">
    <property type="component" value="Unassembled WGS sequence"/>
</dbReference>
<keyword evidence="1" id="KW-1133">Transmembrane helix</keyword>
<keyword evidence="1" id="KW-0812">Transmembrane</keyword>
<dbReference type="RefSeq" id="WP_120190100.1">
    <property type="nucleotide sequence ID" value="NZ_MCHY01000009.1"/>
</dbReference>
<keyword evidence="1" id="KW-0472">Membrane</keyword>
<evidence type="ECO:0000256" key="1">
    <source>
        <dbReference type="SAM" id="Phobius"/>
    </source>
</evidence>
<dbReference type="AlphaFoldDB" id="A0A419SFT4"/>
<dbReference type="OrthoDB" id="9810874at2"/>
<reference evidence="2 3" key="1">
    <citation type="submission" date="2016-08" db="EMBL/GenBank/DDBJ databases">
        <title>Novel Firmicute Genomes.</title>
        <authorList>
            <person name="Poppleton D.I."/>
            <person name="Gribaldo S."/>
        </authorList>
    </citation>
    <scope>NUCLEOTIDE SEQUENCE [LARGE SCALE GENOMIC DNA]</scope>
    <source>
        <strain evidence="2 3">RAOx-1</strain>
    </source>
</reference>
<gene>
    <name evidence="2" type="ORF">BEP19_10210</name>
</gene>
<feature type="transmembrane region" description="Helical" evidence="1">
    <location>
        <begin position="9"/>
        <end position="29"/>
    </location>
</feature>
<keyword evidence="3" id="KW-1185">Reference proteome</keyword>
<organism evidence="2 3">
    <name type="scientific">Ammoniphilus oxalaticus</name>
    <dbReference type="NCBI Taxonomy" id="66863"/>
    <lineage>
        <taxon>Bacteria</taxon>
        <taxon>Bacillati</taxon>
        <taxon>Bacillota</taxon>
        <taxon>Bacilli</taxon>
        <taxon>Bacillales</taxon>
        <taxon>Paenibacillaceae</taxon>
        <taxon>Aneurinibacillus group</taxon>
        <taxon>Ammoniphilus</taxon>
    </lineage>
</organism>
<comment type="caution">
    <text evidence="2">The sequence shown here is derived from an EMBL/GenBank/DDBJ whole genome shotgun (WGS) entry which is preliminary data.</text>
</comment>
<evidence type="ECO:0008006" key="4">
    <source>
        <dbReference type="Google" id="ProtNLM"/>
    </source>
</evidence>
<name>A0A419SFT4_9BACL</name>
<evidence type="ECO:0000313" key="2">
    <source>
        <dbReference type="EMBL" id="RKD22625.1"/>
    </source>
</evidence>
<evidence type="ECO:0000313" key="3">
    <source>
        <dbReference type="Proteomes" id="UP000284219"/>
    </source>
</evidence>
<proteinExistence type="predicted"/>
<protein>
    <recommendedName>
        <fullName evidence="4">General stress protein</fullName>
    </recommendedName>
</protein>
<sequence>MKNENHNKNLLLGTVIGGVAGIATSVLVYRNKDTVIEKCAEVKGKAGDTIEQLKEQTAVWESNLKNRTIGFTNQLKQAVKEVAASKKNQDDEGAQEAMDNLSLAIDKFVEAIDRNKN</sequence>
<dbReference type="EMBL" id="MCHY01000009">
    <property type="protein sequence ID" value="RKD22625.1"/>
    <property type="molecule type" value="Genomic_DNA"/>
</dbReference>
<accession>A0A419SFT4</accession>